<dbReference type="EMBL" id="JACHIH010000014">
    <property type="protein sequence ID" value="MBB5047796.1"/>
    <property type="molecule type" value="Genomic_DNA"/>
</dbReference>
<feature type="domain" description="DUF6456" evidence="1">
    <location>
        <begin position="51"/>
        <end position="184"/>
    </location>
</feature>
<protein>
    <recommendedName>
        <fullName evidence="1">DUF6456 domain-containing protein</fullName>
    </recommendedName>
</protein>
<reference evidence="2 3" key="1">
    <citation type="submission" date="2020-08" db="EMBL/GenBank/DDBJ databases">
        <title>Genomic Encyclopedia of Type Strains, Phase IV (KMG-IV): sequencing the most valuable type-strain genomes for metagenomic binning, comparative biology and taxonomic classification.</title>
        <authorList>
            <person name="Goeker M."/>
        </authorList>
    </citation>
    <scope>NUCLEOTIDE SEQUENCE [LARGE SCALE GENOMIC DNA]</scope>
    <source>
        <strain evidence="2 3">DSM 12706</strain>
    </source>
</reference>
<accession>A0A7W8E0D8</accession>
<name>A0A7W8E0D8_9BRAD</name>
<proteinExistence type="predicted"/>
<dbReference type="InterPro" id="IPR045599">
    <property type="entry name" value="DUF6456"/>
</dbReference>
<dbReference type="RefSeq" id="WP_210313490.1">
    <property type="nucleotide sequence ID" value="NZ_JACHIH010000014.1"/>
</dbReference>
<evidence type="ECO:0000259" key="1">
    <source>
        <dbReference type="Pfam" id="PF20057"/>
    </source>
</evidence>
<keyword evidence="3" id="KW-1185">Reference proteome</keyword>
<evidence type="ECO:0000313" key="2">
    <source>
        <dbReference type="EMBL" id="MBB5047796.1"/>
    </source>
</evidence>
<gene>
    <name evidence="2" type="ORF">HNR60_002553</name>
</gene>
<dbReference type="Pfam" id="PF20057">
    <property type="entry name" value="DUF6456"/>
    <property type="match status" value="1"/>
</dbReference>
<dbReference type="AlphaFoldDB" id="A0A7W8E0D8"/>
<organism evidence="2 3">
    <name type="scientific">Rhodopseudomonas rhenobacensis</name>
    <dbReference type="NCBI Taxonomy" id="87461"/>
    <lineage>
        <taxon>Bacteria</taxon>
        <taxon>Pseudomonadati</taxon>
        <taxon>Pseudomonadota</taxon>
        <taxon>Alphaproteobacteria</taxon>
        <taxon>Hyphomicrobiales</taxon>
        <taxon>Nitrobacteraceae</taxon>
        <taxon>Rhodopseudomonas</taxon>
    </lineage>
</organism>
<evidence type="ECO:0000313" key="3">
    <source>
        <dbReference type="Proteomes" id="UP000542353"/>
    </source>
</evidence>
<comment type="caution">
    <text evidence="2">The sequence shown here is derived from an EMBL/GenBank/DDBJ whole genome shotgun (WGS) entry which is preliminary data.</text>
</comment>
<dbReference type="Proteomes" id="UP000542353">
    <property type="component" value="Unassembled WGS sequence"/>
</dbReference>
<sequence length="209" mass="22596">MTRTRSARRPASAKLAQPADDIAEAIDGFRAQHLDLSRREVMTAAGLARVTVNDGESPLAWLARRKGRDGRAMITPTQFIAGEKLRGDFTRGQLTPRVTSSWEAPTGRRGPGGGAGEMTDLVIASRQRLRAALEACGPEFAGLLMDVCCFLHGLEEVESRRGWPSRSAKVVLQLALDRLARHYGLDDKATGAAAARLRTWLADDAGFSA</sequence>